<comment type="similarity">
    <text evidence="2 10">Belongs to the ABC-4 integral membrane protein family. FtsX subfamily.</text>
</comment>
<evidence type="ECO:0000256" key="10">
    <source>
        <dbReference type="PIRNR" id="PIRNR003097"/>
    </source>
</evidence>
<keyword evidence="5 10" id="KW-0132">Cell division</keyword>
<evidence type="ECO:0000256" key="5">
    <source>
        <dbReference type="ARBA" id="ARBA00022618"/>
    </source>
</evidence>
<dbReference type="InterPro" id="IPR040690">
    <property type="entry name" value="FtsX_ECD"/>
</dbReference>
<evidence type="ECO:0000256" key="4">
    <source>
        <dbReference type="ARBA" id="ARBA00022475"/>
    </source>
</evidence>
<evidence type="ECO:0000256" key="3">
    <source>
        <dbReference type="ARBA" id="ARBA00021907"/>
    </source>
</evidence>
<dbReference type="PANTHER" id="PTHR47755:SF1">
    <property type="entry name" value="CELL DIVISION PROTEIN FTSX"/>
    <property type="match status" value="1"/>
</dbReference>
<feature type="transmembrane region" description="Helical" evidence="11">
    <location>
        <begin position="258"/>
        <end position="277"/>
    </location>
</feature>
<reference evidence="14 15" key="1">
    <citation type="submission" date="2018-04" db="EMBL/GenBank/DDBJ databases">
        <title>Genomic Encyclopedia of Type Strains, Phase IV (KMG-IV): sequencing the most valuable type-strain genomes for metagenomic binning, comparative biology and taxonomic classification.</title>
        <authorList>
            <person name="Goeker M."/>
        </authorList>
    </citation>
    <scope>NUCLEOTIDE SEQUENCE [LARGE SCALE GENOMIC DNA]</scope>
    <source>
        <strain evidence="14 15">DSM 28520</strain>
    </source>
</reference>
<evidence type="ECO:0000256" key="9">
    <source>
        <dbReference type="ARBA" id="ARBA00023306"/>
    </source>
</evidence>
<sequence>MSHKNKKRSSAFFHSRFLAIMSIAVVLFLLGVIGVIESIGKGLGTAVREDLSFNLLLSSDLDETRTRALEQQIAAAPFVKDVTYISADQALDEMRKELGEDDPVKMLGYNPLQPEISVHLKAQYTHPDSLQAIDSVIRSWEGVDNLQYRADMFDIVHQHARRIGIILLALAAVLLLISYIQISNTTRLLIYSKRFSIRTMTLVGATPRFIRRPFVRYSMVNGLVAALLAILLLAGALYATDEYAFAGSLRTYLTVERLSIVAGGMLLVGILISALSARAATNKYIRMDGGKMHLV</sequence>
<keyword evidence="6 11" id="KW-0812">Transmembrane</keyword>
<evidence type="ECO:0000256" key="6">
    <source>
        <dbReference type="ARBA" id="ARBA00022692"/>
    </source>
</evidence>
<keyword evidence="8 10" id="KW-0472">Membrane</keyword>
<proteinExistence type="inferred from homology"/>
<evidence type="ECO:0000256" key="8">
    <source>
        <dbReference type="ARBA" id="ARBA00023136"/>
    </source>
</evidence>
<organism evidence="14 15">
    <name type="scientific">Porphyromonas loveana</name>
    <dbReference type="NCBI Taxonomy" id="1884669"/>
    <lineage>
        <taxon>Bacteria</taxon>
        <taxon>Pseudomonadati</taxon>
        <taxon>Bacteroidota</taxon>
        <taxon>Bacteroidia</taxon>
        <taxon>Bacteroidales</taxon>
        <taxon>Porphyromonadaceae</taxon>
        <taxon>Porphyromonas</taxon>
    </lineage>
</organism>
<evidence type="ECO:0000259" key="12">
    <source>
        <dbReference type="Pfam" id="PF02687"/>
    </source>
</evidence>
<evidence type="ECO:0000256" key="2">
    <source>
        <dbReference type="ARBA" id="ARBA00007379"/>
    </source>
</evidence>
<accession>A0A2U1F6L7</accession>
<gene>
    <name evidence="14" type="ORF">C7382_11725</name>
</gene>
<keyword evidence="9 10" id="KW-0131">Cell cycle</keyword>
<comment type="caution">
    <text evidence="14">The sequence shown here is derived from an EMBL/GenBank/DDBJ whole genome shotgun (WGS) entry which is preliminary data.</text>
</comment>
<dbReference type="Pfam" id="PF02687">
    <property type="entry name" value="FtsX"/>
    <property type="match status" value="1"/>
</dbReference>
<feature type="domain" description="ABC3 transporter permease C-terminal" evidence="12">
    <location>
        <begin position="169"/>
        <end position="284"/>
    </location>
</feature>
<protein>
    <recommendedName>
        <fullName evidence="3 10">Cell division protein FtsX</fullName>
    </recommendedName>
</protein>
<name>A0A2U1F6L7_9PORP</name>
<feature type="domain" description="FtsX extracellular" evidence="13">
    <location>
        <begin position="54"/>
        <end position="145"/>
    </location>
</feature>
<keyword evidence="15" id="KW-1185">Reference proteome</keyword>
<dbReference type="InterPro" id="IPR004513">
    <property type="entry name" value="FtsX"/>
</dbReference>
<dbReference type="GO" id="GO:0005886">
    <property type="term" value="C:plasma membrane"/>
    <property type="evidence" value="ECO:0007669"/>
    <property type="project" value="UniProtKB-SubCell"/>
</dbReference>
<keyword evidence="4 10" id="KW-1003">Cell membrane</keyword>
<dbReference type="PANTHER" id="PTHR47755">
    <property type="entry name" value="CELL DIVISION PROTEIN FTSX"/>
    <property type="match status" value="1"/>
</dbReference>
<feature type="transmembrane region" description="Helical" evidence="11">
    <location>
        <begin position="12"/>
        <end position="36"/>
    </location>
</feature>
<dbReference type="PIRSF" id="PIRSF003097">
    <property type="entry name" value="FtsX"/>
    <property type="match status" value="1"/>
</dbReference>
<evidence type="ECO:0000313" key="14">
    <source>
        <dbReference type="EMBL" id="PVZ07831.1"/>
    </source>
</evidence>
<dbReference type="GeneID" id="94551378"/>
<dbReference type="Gene3D" id="3.30.70.3040">
    <property type="match status" value="1"/>
</dbReference>
<dbReference type="Proteomes" id="UP000245462">
    <property type="component" value="Unassembled WGS sequence"/>
</dbReference>
<evidence type="ECO:0000256" key="7">
    <source>
        <dbReference type="ARBA" id="ARBA00022989"/>
    </source>
</evidence>
<keyword evidence="7 11" id="KW-1133">Transmembrane helix</keyword>
<feature type="transmembrane region" description="Helical" evidence="11">
    <location>
        <begin position="163"/>
        <end position="182"/>
    </location>
</feature>
<evidence type="ECO:0000256" key="1">
    <source>
        <dbReference type="ARBA" id="ARBA00004651"/>
    </source>
</evidence>
<evidence type="ECO:0000259" key="13">
    <source>
        <dbReference type="Pfam" id="PF18075"/>
    </source>
</evidence>
<comment type="subcellular location">
    <subcellularLocation>
        <location evidence="1">Cell membrane</location>
        <topology evidence="1">Multi-pass membrane protein</topology>
    </subcellularLocation>
</comment>
<evidence type="ECO:0000313" key="15">
    <source>
        <dbReference type="Proteomes" id="UP000245462"/>
    </source>
</evidence>
<dbReference type="EMBL" id="QEKY01000017">
    <property type="protein sequence ID" value="PVZ07831.1"/>
    <property type="molecule type" value="Genomic_DNA"/>
</dbReference>
<dbReference type="GO" id="GO:0051301">
    <property type="term" value="P:cell division"/>
    <property type="evidence" value="ECO:0007669"/>
    <property type="project" value="UniProtKB-KW"/>
</dbReference>
<evidence type="ECO:0000256" key="11">
    <source>
        <dbReference type="SAM" id="Phobius"/>
    </source>
</evidence>
<dbReference type="Pfam" id="PF18075">
    <property type="entry name" value="FtsX_ECD"/>
    <property type="match status" value="1"/>
</dbReference>
<dbReference type="RefSeq" id="WP_207772733.1">
    <property type="nucleotide sequence ID" value="NZ_JBGXZY010000128.1"/>
</dbReference>
<dbReference type="InterPro" id="IPR003838">
    <property type="entry name" value="ABC3_permease_C"/>
</dbReference>
<feature type="transmembrane region" description="Helical" evidence="11">
    <location>
        <begin position="217"/>
        <end position="238"/>
    </location>
</feature>
<dbReference type="AlphaFoldDB" id="A0A2U1F6L7"/>